<dbReference type="Gene3D" id="3.20.20.70">
    <property type="entry name" value="Aldolase class I"/>
    <property type="match status" value="1"/>
</dbReference>
<dbReference type="InterPro" id="IPR013780">
    <property type="entry name" value="Glyco_hydro_b"/>
</dbReference>
<evidence type="ECO:0000313" key="11">
    <source>
        <dbReference type="Proteomes" id="UP000290253"/>
    </source>
</evidence>
<accession>A0A4Q1SAW8</accession>
<dbReference type="InterPro" id="IPR050985">
    <property type="entry name" value="Alpha-glycosidase_related"/>
</dbReference>
<evidence type="ECO:0000259" key="9">
    <source>
        <dbReference type="Pfam" id="PF16875"/>
    </source>
</evidence>
<dbReference type="InterPro" id="IPR038417">
    <property type="entry name" value="Alpga-gal_N_sf"/>
</dbReference>
<feature type="binding site" evidence="7">
    <location>
        <position position="461"/>
    </location>
    <ligand>
        <name>substrate</name>
    </ligand>
</feature>
<feature type="domain" description="Glycosyl hydrolase family 36 N-terminal" evidence="9">
    <location>
        <begin position="71"/>
        <end position="303"/>
    </location>
</feature>
<dbReference type="EMBL" id="SDMK01000003">
    <property type="protein sequence ID" value="RXS94291.1"/>
    <property type="molecule type" value="Genomic_DNA"/>
</dbReference>
<evidence type="ECO:0000256" key="3">
    <source>
        <dbReference type="ARBA" id="ARBA00022801"/>
    </source>
</evidence>
<evidence type="ECO:0000256" key="4">
    <source>
        <dbReference type="ARBA" id="ARBA00023295"/>
    </source>
</evidence>
<dbReference type="PANTHER" id="PTHR43053">
    <property type="entry name" value="GLYCOSIDASE FAMILY 31"/>
    <property type="match status" value="1"/>
</dbReference>
<evidence type="ECO:0000313" key="10">
    <source>
        <dbReference type="EMBL" id="RXS94291.1"/>
    </source>
</evidence>
<evidence type="ECO:0000256" key="5">
    <source>
        <dbReference type="PIRNR" id="PIRNR005536"/>
    </source>
</evidence>
<feature type="domain" description="Glycosyl hydrolase family 36 C-terminal" evidence="8">
    <location>
        <begin position="667"/>
        <end position="750"/>
    </location>
</feature>
<dbReference type="InterPro" id="IPR031705">
    <property type="entry name" value="Glyco_hydro_36_C"/>
</dbReference>
<dbReference type="Gene3D" id="2.60.40.1180">
    <property type="entry name" value="Golgi alpha-mannosidase II"/>
    <property type="match status" value="1"/>
</dbReference>
<dbReference type="SUPFAM" id="SSF51445">
    <property type="entry name" value="(Trans)glycosidases"/>
    <property type="match status" value="1"/>
</dbReference>
<dbReference type="Pfam" id="PF16875">
    <property type="entry name" value="Glyco_hydro_36N"/>
    <property type="match status" value="1"/>
</dbReference>
<reference evidence="10 11" key="1">
    <citation type="journal article" date="2016" name="Int. J. Syst. Evol. Microbiol.">
        <title>Acidipila dinghuensis sp. nov., an acidobacterium isolated from forest soil.</title>
        <authorList>
            <person name="Jiang Y.W."/>
            <person name="Wang J."/>
            <person name="Chen M.H."/>
            <person name="Lv Y.Y."/>
            <person name="Qiu L.H."/>
        </authorList>
    </citation>
    <scope>NUCLEOTIDE SEQUENCE [LARGE SCALE GENOMIC DNA]</scope>
    <source>
        <strain evidence="10 11">DHOF10</strain>
    </source>
</reference>
<keyword evidence="11" id="KW-1185">Reference proteome</keyword>
<proteinExistence type="inferred from homology"/>
<feature type="binding site" evidence="7">
    <location>
        <position position="216"/>
    </location>
    <ligand>
        <name>substrate</name>
    </ligand>
</feature>
<evidence type="ECO:0000256" key="1">
    <source>
        <dbReference type="ARBA" id="ARBA00001255"/>
    </source>
</evidence>
<evidence type="ECO:0000256" key="6">
    <source>
        <dbReference type="PIRSR" id="PIRSR005536-1"/>
    </source>
</evidence>
<dbReference type="GO" id="GO:0004557">
    <property type="term" value="F:alpha-galactosidase activity"/>
    <property type="evidence" value="ECO:0007669"/>
    <property type="project" value="UniProtKB-UniRule"/>
</dbReference>
<dbReference type="AlphaFoldDB" id="A0A4Q1SAW8"/>
<dbReference type="PANTHER" id="PTHR43053:SF3">
    <property type="entry name" value="ALPHA-GALACTOSIDASE C-RELATED"/>
    <property type="match status" value="1"/>
</dbReference>
<comment type="catalytic activity">
    <reaction evidence="1 5">
        <text>Hydrolysis of terminal, non-reducing alpha-D-galactose residues in alpha-D-galactosides, including galactose oligosaccharides, galactomannans and galactolipids.</text>
        <dbReference type="EC" id="3.2.1.22"/>
    </reaction>
</comment>
<dbReference type="Pfam" id="PF02065">
    <property type="entry name" value="Melibiase"/>
    <property type="match status" value="1"/>
</dbReference>
<dbReference type="GO" id="GO:0016052">
    <property type="term" value="P:carbohydrate catabolic process"/>
    <property type="evidence" value="ECO:0007669"/>
    <property type="project" value="InterPro"/>
</dbReference>
<sequence>MQERKLILKTIWHSAICLAFASSIVITPRFSLAEPVSGASKAAQIRIDDSAHTFRLDAGDTTYAFGVNQAGALQTLYWGKRLRPADPIPAAKADNGTSSFDPPVNATPQEFVGWGGGLSIVPDLKITFPDGNRDLVLKYVDHKIDGNQLTITLKDIRRDVFVHLLYKADGETGIIARSARIENHTSQALTIEQVFAATWNLPASDDYRLTYLTGRWADEWNLQQQALRPGKVVLESRKGSTGDEVNPWFAIERGQQPDQETGDVWFGALGWSGSWQINIEEDWQERPRITGGYTPFDFSYLLAPGQSMETPTFYGGYSHTGIGGASRLLHRFELGSMVPQAPHPRVRPVLYNSWEATGFDVNEAGQEALAEKAASIGVERFVMDDGWFGERKDDHAGLGDWFVNPQKFPHGLKPLIDKVHSLGMDFGLWVEPEMVNPDSELYRNHPDWVLNFTDRPRSEGRNQLVLNLARPDVRAYVFGFLDKLLTENDIAFLKWDYNRNWSEPGWPSAPLPEQKEVYVKYVENLYSILAELRQKHPGVEIETCSGGGARVDLGILRFTDEAWPSDNTDPFDRLSIQDGFTYAYAPGLMMAWVTDSPNWMNNRSTSLEYRFLSSMQGSLGIGANLNKWNAEDFTIAKHLIDQYKAIRETVQQGSLYRLMSPENGEYSATESVAQDQHEAAVFAFLHSSSKGKPFPRLLLRGLDPDATYSIHAEDGSLADGTVERASGDYWMQHGVSVSLRGDFQAALFTLQREPGQ</sequence>
<gene>
    <name evidence="10" type="ORF">ESZ00_14395</name>
</gene>
<evidence type="ECO:0000256" key="2">
    <source>
        <dbReference type="ARBA" id="ARBA00012755"/>
    </source>
</evidence>
<organism evidence="10 11">
    <name type="scientific">Silvibacterium dinghuense</name>
    <dbReference type="NCBI Taxonomy" id="1560006"/>
    <lineage>
        <taxon>Bacteria</taxon>
        <taxon>Pseudomonadati</taxon>
        <taxon>Acidobacteriota</taxon>
        <taxon>Terriglobia</taxon>
        <taxon>Terriglobales</taxon>
        <taxon>Acidobacteriaceae</taxon>
        <taxon>Silvibacterium</taxon>
    </lineage>
</organism>
<dbReference type="Gene3D" id="2.70.98.60">
    <property type="entry name" value="alpha-galactosidase from lactobacil brevis"/>
    <property type="match status" value="1"/>
</dbReference>
<keyword evidence="4 5" id="KW-0326">Glycosidase</keyword>
<feature type="binding site" evidence="7">
    <location>
        <begin position="494"/>
        <end position="498"/>
    </location>
    <ligand>
        <name>substrate</name>
    </ligand>
</feature>
<dbReference type="InterPro" id="IPR031704">
    <property type="entry name" value="Glyco_hydro_36_N"/>
</dbReference>
<dbReference type="PIRSF" id="PIRSF005536">
    <property type="entry name" value="Agal"/>
    <property type="match status" value="1"/>
</dbReference>
<feature type="binding site" evidence="7">
    <location>
        <position position="544"/>
    </location>
    <ligand>
        <name>substrate</name>
    </ligand>
</feature>
<dbReference type="EC" id="3.2.1.22" evidence="2 5"/>
<comment type="similarity">
    <text evidence="5">Belongs to the glycosyl hydrolase.</text>
</comment>
<dbReference type="FunFam" id="3.20.20.70:FF:000118">
    <property type="entry name" value="Alpha-galactosidase"/>
    <property type="match status" value="1"/>
</dbReference>
<evidence type="ECO:0000256" key="7">
    <source>
        <dbReference type="PIRSR" id="PIRSR005536-2"/>
    </source>
</evidence>
<dbReference type="OrthoDB" id="9758822at2"/>
<evidence type="ECO:0000259" key="8">
    <source>
        <dbReference type="Pfam" id="PF16874"/>
    </source>
</evidence>
<dbReference type="InterPro" id="IPR002252">
    <property type="entry name" value="Glyco_hydro_36"/>
</dbReference>
<keyword evidence="3 5" id="KW-0378">Hydrolase</keyword>
<dbReference type="InterPro" id="IPR017853">
    <property type="entry name" value="GH"/>
</dbReference>
<protein>
    <recommendedName>
        <fullName evidence="2 5">Alpha-galactosidase</fullName>
        <ecNumber evidence="2 5">3.2.1.22</ecNumber>
    </recommendedName>
</protein>
<name>A0A4Q1SAW8_9BACT</name>
<dbReference type="CDD" id="cd14791">
    <property type="entry name" value="GH36"/>
    <property type="match status" value="1"/>
</dbReference>
<feature type="active site" description="Proton donor" evidence="6">
    <location>
        <position position="566"/>
    </location>
</feature>
<dbReference type="Proteomes" id="UP000290253">
    <property type="component" value="Unassembled WGS sequence"/>
</dbReference>
<dbReference type="Pfam" id="PF16874">
    <property type="entry name" value="Glyco_hydro_36C"/>
    <property type="match status" value="1"/>
</dbReference>
<dbReference type="PRINTS" id="PR00743">
    <property type="entry name" value="GLHYDRLASE36"/>
</dbReference>
<feature type="active site" description="Nucleophile" evidence="6">
    <location>
        <position position="496"/>
    </location>
</feature>
<feature type="binding site" evidence="7">
    <location>
        <position position="566"/>
    </location>
    <ligand>
        <name>substrate</name>
    </ligand>
</feature>
<feature type="binding site" evidence="7">
    <location>
        <begin position="384"/>
        <end position="385"/>
    </location>
    <ligand>
        <name>substrate</name>
    </ligand>
</feature>
<comment type="caution">
    <text evidence="10">The sequence shown here is derived from an EMBL/GenBank/DDBJ whole genome shotgun (WGS) entry which is preliminary data.</text>
</comment>
<dbReference type="InterPro" id="IPR013785">
    <property type="entry name" value="Aldolase_TIM"/>
</dbReference>